<evidence type="ECO:0000313" key="3">
    <source>
        <dbReference type="Proteomes" id="UP000282028"/>
    </source>
</evidence>
<reference evidence="2 3" key="1">
    <citation type="submission" date="2018-10" db="EMBL/GenBank/DDBJ databases">
        <title>Phylogenomics of Brevibacillus.</title>
        <authorList>
            <person name="Dunlap C."/>
        </authorList>
    </citation>
    <scope>NUCLEOTIDE SEQUENCE [LARGE SCALE GENOMIC DNA]</scope>
    <source>
        <strain evidence="2 3">JCM 12215</strain>
    </source>
</reference>
<organism evidence="2 3">
    <name type="scientific">Brevibacillus invocatus</name>
    <dbReference type="NCBI Taxonomy" id="173959"/>
    <lineage>
        <taxon>Bacteria</taxon>
        <taxon>Bacillati</taxon>
        <taxon>Bacillota</taxon>
        <taxon>Bacilli</taxon>
        <taxon>Bacillales</taxon>
        <taxon>Paenibacillaceae</taxon>
        <taxon>Brevibacillus</taxon>
    </lineage>
</organism>
<gene>
    <name evidence="2" type="ORF">EDM52_21030</name>
</gene>
<dbReference type="OrthoDB" id="1797983at2"/>
<name>A0A3M8BY17_9BACL</name>
<dbReference type="Proteomes" id="UP000282028">
    <property type="component" value="Unassembled WGS sequence"/>
</dbReference>
<protein>
    <recommendedName>
        <fullName evidence="4">Lipoprotein</fullName>
    </recommendedName>
</protein>
<keyword evidence="1" id="KW-0732">Signal</keyword>
<accession>A0A3M8BY17</accession>
<dbReference type="EMBL" id="RHHR01000045">
    <property type="protein sequence ID" value="RNB68330.1"/>
    <property type="molecule type" value="Genomic_DNA"/>
</dbReference>
<dbReference type="PROSITE" id="PS51257">
    <property type="entry name" value="PROKAR_LIPOPROTEIN"/>
    <property type="match status" value="1"/>
</dbReference>
<sequence>MKMSGIAMKMCLASMLLLAGCQADSIDRAAQQQFLTPPNPVIAWKEKSAMTVPTSFCWSVEDEATCTDTAAPPEIIAEKKPSPLQVQPGAVLTISYDLPPAEQSMVVTQWVGSSQIEQTLENGNQWKVPEQPGWYLFDVRAQWDQGDAGHAFVIEVKSNSRSQYL</sequence>
<feature type="signal peptide" evidence="1">
    <location>
        <begin position="1"/>
        <end position="19"/>
    </location>
</feature>
<comment type="caution">
    <text evidence="2">The sequence shown here is derived from an EMBL/GenBank/DDBJ whole genome shotgun (WGS) entry which is preliminary data.</text>
</comment>
<feature type="chain" id="PRO_5039187554" description="Lipoprotein" evidence="1">
    <location>
        <begin position="20"/>
        <end position="165"/>
    </location>
</feature>
<keyword evidence="3" id="KW-1185">Reference proteome</keyword>
<proteinExistence type="predicted"/>
<evidence type="ECO:0008006" key="4">
    <source>
        <dbReference type="Google" id="ProtNLM"/>
    </source>
</evidence>
<dbReference type="AlphaFoldDB" id="A0A3M8BY17"/>
<evidence type="ECO:0000313" key="2">
    <source>
        <dbReference type="EMBL" id="RNB68330.1"/>
    </source>
</evidence>
<evidence type="ECO:0000256" key="1">
    <source>
        <dbReference type="SAM" id="SignalP"/>
    </source>
</evidence>